<dbReference type="InterPro" id="IPR036881">
    <property type="entry name" value="Glyco_hydro_3_C_sf"/>
</dbReference>
<comment type="similarity">
    <text evidence="1">Belongs to the glycosyl hydrolase 3 family.</text>
</comment>
<dbReference type="GO" id="GO:0008422">
    <property type="term" value="F:beta-glucosidase activity"/>
    <property type="evidence" value="ECO:0007669"/>
    <property type="project" value="UniProtKB-ARBA"/>
</dbReference>
<evidence type="ECO:0000313" key="8">
    <source>
        <dbReference type="Proteomes" id="UP000326287"/>
    </source>
</evidence>
<evidence type="ECO:0000256" key="2">
    <source>
        <dbReference type="ARBA" id="ARBA00022801"/>
    </source>
</evidence>
<organism evidence="7 8">
    <name type="scientific">Halioglobus maricola</name>
    <dbReference type="NCBI Taxonomy" id="2601894"/>
    <lineage>
        <taxon>Bacteria</taxon>
        <taxon>Pseudomonadati</taxon>
        <taxon>Pseudomonadota</taxon>
        <taxon>Gammaproteobacteria</taxon>
        <taxon>Cellvibrionales</taxon>
        <taxon>Halieaceae</taxon>
        <taxon>Halioglobus</taxon>
    </lineage>
</organism>
<name>A0A5P9NJP7_9GAMM</name>
<protein>
    <recommendedName>
        <fullName evidence="5">Beta-D-glucoside glucohydrolase</fullName>
    </recommendedName>
    <alternativeName>
        <fullName evidence="3">Cellobiase</fullName>
    </alternativeName>
    <alternativeName>
        <fullName evidence="4">Gentiobiase</fullName>
    </alternativeName>
</protein>
<dbReference type="Pfam" id="PF01915">
    <property type="entry name" value="Glyco_hydro_3_C"/>
    <property type="match status" value="1"/>
</dbReference>
<dbReference type="Gene3D" id="3.40.50.1700">
    <property type="entry name" value="Glycoside hydrolase family 3 C-terminal domain"/>
    <property type="match status" value="1"/>
</dbReference>
<dbReference type="PRINTS" id="PR00133">
    <property type="entry name" value="GLHYDRLASE3"/>
</dbReference>
<dbReference type="InterPro" id="IPR050288">
    <property type="entry name" value="Cellulose_deg_GH3"/>
</dbReference>
<evidence type="ECO:0000256" key="1">
    <source>
        <dbReference type="ARBA" id="ARBA00005336"/>
    </source>
</evidence>
<sequence>MNSDAVQQLLGQLSLEEKARLCSGKDFWHLHGIERLDLEPIMVTDGPHGMRKQAGESDHVGLNDSVKATCFPSASGLAASWNKALLYEVGTALGRECRSENVSVLLGPGINIKRHPLGGRNFEYFSEDPYLSGVMAREWINGVQAQNVGTSLKHFAVNNHEHCRMVVDAIVDERTLREIYLPAFEIAVKDSQPWTVMCAYNKLNGTYLAEHPRMLTSILEEEWQFQGLVVTDWGANNDRAEGVKAGQALEMPASGENGKNAILRAIESGSLSLAELDRSVAKVLRLIRDGQEAKRCNEKVDLDAHHVLARKVAEESCVLLKNDHHTLPLAQQQSIAVLGAMAVNTRYQGSGSSQINPYKLEQPLDALEHAFGSENIVYSEGYSARGELTEAQLNASLAAAEGADKVVLFAGLTPDYESEGFDRGHMSLPPQQLALIEALAPVHHKLIVVLQNGAPVAMPFANTVAAILEAYLGGQAGASALARVLKGDVNPSGKLAETFPLAQADVASDTWFPGSSRQSQYRENIWVGYRYFDTVEKPVAFPFGHGLSYTQFEYSDIQVSGTDAKVGDACFSMKAKDTVTVHLKVTNVGPVAGAEIAQLYVGQLAPNVPRPAKELKAFDKVYLEPGESKSLSFALYARDFSYWSTTTNDWLADSGEYTIFVGASVADIRLQKSVRLDTGVHSPGGQASANCRPAPDQFTDEAFAELLGHAIPEPIRRDPIHTNSMISEIQHKWLGRQVLKLINKQIGKLVGDSVTEENTLMLEAIVREMPLRNLAMMSQGKLSSKNVHRLVHLLNGHYVKLVTGAPAESR</sequence>
<dbReference type="InterPro" id="IPR001764">
    <property type="entry name" value="Glyco_hydro_3_N"/>
</dbReference>
<dbReference type="RefSeq" id="WP_152661862.1">
    <property type="nucleotide sequence ID" value="NZ_CP036422.1"/>
</dbReference>
<dbReference type="InterPro" id="IPR036962">
    <property type="entry name" value="Glyco_hydro_3_N_sf"/>
</dbReference>
<dbReference type="InterPro" id="IPR026891">
    <property type="entry name" value="Fn3-like"/>
</dbReference>
<dbReference type="PANTHER" id="PTHR42715:SF10">
    <property type="entry name" value="BETA-GLUCOSIDASE"/>
    <property type="match status" value="1"/>
</dbReference>
<evidence type="ECO:0000256" key="3">
    <source>
        <dbReference type="ARBA" id="ARBA00031448"/>
    </source>
</evidence>
<dbReference type="SUPFAM" id="SSF52279">
    <property type="entry name" value="Beta-D-glucan exohydrolase, C-terminal domain"/>
    <property type="match status" value="1"/>
</dbReference>
<proteinExistence type="inferred from homology"/>
<dbReference type="Pfam" id="PF00933">
    <property type="entry name" value="Glyco_hydro_3"/>
    <property type="match status" value="1"/>
</dbReference>
<dbReference type="InterPro" id="IPR017853">
    <property type="entry name" value="GH"/>
</dbReference>
<dbReference type="InterPro" id="IPR002772">
    <property type="entry name" value="Glyco_hydro_3_C"/>
</dbReference>
<keyword evidence="8" id="KW-1185">Reference proteome</keyword>
<dbReference type="InterPro" id="IPR013783">
    <property type="entry name" value="Ig-like_fold"/>
</dbReference>
<evidence type="ECO:0000259" key="6">
    <source>
        <dbReference type="SMART" id="SM01217"/>
    </source>
</evidence>
<reference evidence="7 8" key="1">
    <citation type="submission" date="2019-02" db="EMBL/GenBank/DDBJ databases">
        <authorList>
            <person name="Li S.-H."/>
        </authorList>
    </citation>
    <scope>NUCLEOTIDE SEQUENCE [LARGE SCALE GENOMIC DNA]</scope>
    <source>
        <strain evidence="7 8">IMCC14385</strain>
    </source>
</reference>
<dbReference type="Proteomes" id="UP000326287">
    <property type="component" value="Chromosome"/>
</dbReference>
<dbReference type="EMBL" id="CP036422">
    <property type="protein sequence ID" value="QFU75755.1"/>
    <property type="molecule type" value="Genomic_DNA"/>
</dbReference>
<dbReference type="SMART" id="SM01217">
    <property type="entry name" value="Fn3_like"/>
    <property type="match status" value="1"/>
</dbReference>
<dbReference type="GO" id="GO:0005975">
    <property type="term" value="P:carbohydrate metabolic process"/>
    <property type="evidence" value="ECO:0007669"/>
    <property type="project" value="InterPro"/>
</dbReference>
<evidence type="ECO:0000256" key="4">
    <source>
        <dbReference type="ARBA" id="ARBA00032194"/>
    </source>
</evidence>
<evidence type="ECO:0000256" key="5">
    <source>
        <dbReference type="ARBA" id="ARBA00032594"/>
    </source>
</evidence>
<dbReference type="FunFam" id="2.60.40.10:FF:000495">
    <property type="entry name" value="Periplasmic beta-glucosidase"/>
    <property type="match status" value="1"/>
</dbReference>
<accession>A0A5P9NJP7</accession>
<dbReference type="Gene3D" id="3.20.20.300">
    <property type="entry name" value="Glycoside hydrolase, family 3, N-terminal domain"/>
    <property type="match status" value="1"/>
</dbReference>
<dbReference type="KEGG" id="halc:EY643_08850"/>
<dbReference type="AlphaFoldDB" id="A0A5P9NJP7"/>
<dbReference type="Gene3D" id="2.60.40.10">
    <property type="entry name" value="Immunoglobulins"/>
    <property type="match status" value="1"/>
</dbReference>
<gene>
    <name evidence="7" type="ORF">EY643_08850</name>
</gene>
<feature type="domain" description="Fibronectin type III-like" evidence="6">
    <location>
        <begin position="595"/>
        <end position="665"/>
    </location>
</feature>
<keyword evidence="2 7" id="KW-0378">Hydrolase</keyword>
<evidence type="ECO:0000313" key="7">
    <source>
        <dbReference type="EMBL" id="QFU75755.1"/>
    </source>
</evidence>
<dbReference type="PANTHER" id="PTHR42715">
    <property type="entry name" value="BETA-GLUCOSIDASE"/>
    <property type="match status" value="1"/>
</dbReference>
<dbReference type="OrthoDB" id="9781691at2"/>
<dbReference type="Pfam" id="PF14310">
    <property type="entry name" value="Fn3-like"/>
    <property type="match status" value="1"/>
</dbReference>
<dbReference type="SUPFAM" id="SSF51445">
    <property type="entry name" value="(Trans)glycosidases"/>
    <property type="match status" value="1"/>
</dbReference>